<reference evidence="1" key="1">
    <citation type="submission" date="2014-12" db="EMBL/GenBank/DDBJ databases">
        <title>Insight into the proteome of Arion vulgaris.</title>
        <authorList>
            <person name="Aradska J."/>
            <person name="Bulat T."/>
            <person name="Smidak R."/>
            <person name="Sarate P."/>
            <person name="Gangsoo J."/>
            <person name="Sialana F."/>
            <person name="Bilban M."/>
            <person name="Lubec G."/>
        </authorList>
    </citation>
    <scope>NUCLEOTIDE SEQUENCE</scope>
    <source>
        <tissue evidence="1">Skin</tissue>
    </source>
</reference>
<proteinExistence type="predicted"/>
<dbReference type="EMBL" id="HACG01038248">
    <property type="protein sequence ID" value="CEK85113.1"/>
    <property type="molecule type" value="Transcribed_RNA"/>
</dbReference>
<protein>
    <submittedName>
        <fullName evidence="1">Uncharacterized protein</fullName>
    </submittedName>
</protein>
<organism evidence="1">
    <name type="scientific">Arion vulgaris</name>
    <dbReference type="NCBI Taxonomy" id="1028688"/>
    <lineage>
        <taxon>Eukaryota</taxon>
        <taxon>Metazoa</taxon>
        <taxon>Spiralia</taxon>
        <taxon>Lophotrochozoa</taxon>
        <taxon>Mollusca</taxon>
        <taxon>Gastropoda</taxon>
        <taxon>Heterobranchia</taxon>
        <taxon>Euthyneura</taxon>
        <taxon>Panpulmonata</taxon>
        <taxon>Eupulmonata</taxon>
        <taxon>Stylommatophora</taxon>
        <taxon>Helicina</taxon>
        <taxon>Arionoidea</taxon>
        <taxon>Arionidae</taxon>
        <taxon>Arion</taxon>
    </lineage>
</organism>
<sequence length="83" mass="9439">MLTPISLWSATGIHSPDSPVLKDPYIDQRVHIVYLKKSQHVPHCQNEVISGVPKNHLYSSFWTFSNCLCCDQDNVSMFSPYSV</sequence>
<gene>
    <name evidence="1" type="primary">ORF146470</name>
</gene>
<dbReference type="AlphaFoldDB" id="A0A0B7AWA9"/>
<accession>A0A0B7AWA9</accession>
<name>A0A0B7AWA9_9EUPU</name>
<evidence type="ECO:0000313" key="1">
    <source>
        <dbReference type="EMBL" id="CEK85113.1"/>
    </source>
</evidence>